<dbReference type="InterPro" id="IPR027031">
    <property type="entry name" value="Gly-tRNA_synthase/POLG2"/>
</dbReference>
<sequence length="46" mass="5196">MSDVMEKLVSLCKRKGFIFQSSEIYGGLNGCWDYGPLGVELLRNIK</sequence>
<dbReference type="PANTHER" id="PTHR10745:SF8">
    <property type="entry name" value="DNA POLYMERASE SUBUNIT GAMMA-2, MITOCHONDRIAL"/>
    <property type="match status" value="1"/>
</dbReference>
<gene>
    <name evidence="1" type="ORF">METZ01_LOCUS200423</name>
</gene>
<protein>
    <recommendedName>
        <fullName evidence="2">Glycine--tRNA ligase</fullName>
    </recommendedName>
</protein>
<dbReference type="SUPFAM" id="SSF55681">
    <property type="entry name" value="Class II aaRS and biotin synthetases"/>
    <property type="match status" value="1"/>
</dbReference>
<evidence type="ECO:0000313" key="1">
    <source>
        <dbReference type="EMBL" id="SVB47569.1"/>
    </source>
</evidence>
<dbReference type="Gene3D" id="3.30.930.10">
    <property type="entry name" value="Bira Bifunctional Protein, Domain 2"/>
    <property type="match status" value="1"/>
</dbReference>
<dbReference type="EMBL" id="UINC01043478">
    <property type="protein sequence ID" value="SVB47569.1"/>
    <property type="molecule type" value="Genomic_DNA"/>
</dbReference>
<organism evidence="1">
    <name type="scientific">marine metagenome</name>
    <dbReference type="NCBI Taxonomy" id="408172"/>
    <lineage>
        <taxon>unclassified sequences</taxon>
        <taxon>metagenomes</taxon>
        <taxon>ecological metagenomes</taxon>
    </lineage>
</organism>
<name>A0A382EAY4_9ZZZZ</name>
<dbReference type="GO" id="GO:0005737">
    <property type="term" value="C:cytoplasm"/>
    <property type="evidence" value="ECO:0007669"/>
    <property type="project" value="TreeGrafter"/>
</dbReference>
<proteinExistence type="predicted"/>
<accession>A0A382EAY4</accession>
<dbReference type="GO" id="GO:0006426">
    <property type="term" value="P:glycyl-tRNA aminoacylation"/>
    <property type="evidence" value="ECO:0007669"/>
    <property type="project" value="TreeGrafter"/>
</dbReference>
<dbReference type="InterPro" id="IPR045864">
    <property type="entry name" value="aa-tRNA-synth_II/BPL/LPL"/>
</dbReference>
<dbReference type="AlphaFoldDB" id="A0A382EAY4"/>
<reference evidence="1" key="1">
    <citation type="submission" date="2018-05" db="EMBL/GenBank/DDBJ databases">
        <authorList>
            <person name="Lanie J.A."/>
            <person name="Ng W.-L."/>
            <person name="Kazmierczak K.M."/>
            <person name="Andrzejewski T.M."/>
            <person name="Davidsen T.M."/>
            <person name="Wayne K.J."/>
            <person name="Tettelin H."/>
            <person name="Glass J.I."/>
            <person name="Rusch D."/>
            <person name="Podicherti R."/>
            <person name="Tsui H.-C.T."/>
            <person name="Winkler M.E."/>
        </authorList>
    </citation>
    <scope>NUCLEOTIDE SEQUENCE</scope>
</reference>
<dbReference type="GO" id="GO:0004820">
    <property type="term" value="F:glycine-tRNA ligase activity"/>
    <property type="evidence" value="ECO:0007669"/>
    <property type="project" value="TreeGrafter"/>
</dbReference>
<feature type="non-terminal residue" evidence="1">
    <location>
        <position position="46"/>
    </location>
</feature>
<dbReference type="PANTHER" id="PTHR10745">
    <property type="entry name" value="GLYCYL-TRNA SYNTHETASE/DNA POLYMERASE SUBUNIT GAMMA-2"/>
    <property type="match status" value="1"/>
</dbReference>
<evidence type="ECO:0008006" key="2">
    <source>
        <dbReference type="Google" id="ProtNLM"/>
    </source>
</evidence>